<dbReference type="InterPro" id="IPR039055">
    <property type="entry name" value="MCU_fam"/>
</dbReference>
<keyword evidence="6 19" id="KW-0812">Transmembrane</keyword>
<keyword evidence="13" id="KW-0407">Ion channel</keyword>
<keyword evidence="12 19" id="KW-0472">Membrane</keyword>
<comment type="caution">
    <text evidence="21">The sequence shown here is derived from an EMBL/GenBank/DDBJ whole genome shotgun (WGS) entry which is preliminary data.</text>
</comment>
<keyword evidence="3" id="KW-0813">Transport</keyword>
<comment type="similarity">
    <text evidence="2">Belongs to the MCU (TC 1.A.77) family.</text>
</comment>
<keyword evidence="18" id="KW-0175">Coiled coil</keyword>
<comment type="function">
    <text evidence="17">Highly selective calcium channel localized to the inner mitochondrial membrane, which mediates calcium uptake into the mitochondrial matrix. Mitochondrial calcium homeostasis plays key roles in cellular physiology and regulates ATP production, cytoplasmic calcium signals and activation of cell death pathways. Sufficient to operate as a pore-forming channel without the need of calcium-sensor or auxiliary subunit.</text>
</comment>
<protein>
    <recommendedName>
        <fullName evidence="16">Calcium uniporter protein, mitochondrial</fullName>
    </recommendedName>
</protein>
<keyword evidence="8" id="KW-0106">Calcium</keyword>
<evidence type="ECO:0000256" key="18">
    <source>
        <dbReference type="SAM" id="Coils"/>
    </source>
</evidence>
<evidence type="ECO:0000256" key="16">
    <source>
        <dbReference type="ARBA" id="ARBA00044981"/>
    </source>
</evidence>
<dbReference type="PANTHER" id="PTHR13462">
    <property type="entry name" value="CALCIUM UNIPORTER PROTEIN, MITOCHONDRIAL"/>
    <property type="match status" value="1"/>
</dbReference>
<evidence type="ECO:0000256" key="19">
    <source>
        <dbReference type="SAM" id="Phobius"/>
    </source>
</evidence>
<evidence type="ECO:0000256" key="7">
    <source>
        <dbReference type="ARBA" id="ARBA00022792"/>
    </source>
</evidence>
<sequence>MQAGLLNFTSKNASNLTRGWLRQARHLTLLPTFQTRGVFGALSRRESAFKAAYKVNKITKVWFNTGSQKFVTQTSNLKPEERDSTEFITDAEGGQVAMGYLDFDTYSGNPRFFLPIPVPDSKAPQPASMLLGFTLPISTISQQIKEEYPDIGKVSIHEALHGLKVGDDWTSKFQVDDLIRTATRGEAKGFIVLVDNEKIFVKIPTFEERAAGLVRHHNYLLSRIEPMSKLKKKLDKQAQTASLILATGSFTGLVTYVGIMARLTWWDYGWDVMEPVAYFTSIGMGIVGYLYFLITKREYTYEALAHYAVSQRQMRLYVNNDLNINQYQNLVSEAKELERRIEDVRDDYD</sequence>
<evidence type="ECO:0000256" key="3">
    <source>
        <dbReference type="ARBA" id="ARBA00022448"/>
    </source>
</evidence>
<evidence type="ECO:0000256" key="11">
    <source>
        <dbReference type="ARBA" id="ARBA00023128"/>
    </source>
</evidence>
<feature type="domain" description="Calcium uniporter protein C-terminal" evidence="20">
    <location>
        <begin position="211"/>
        <end position="330"/>
    </location>
</feature>
<dbReference type="Pfam" id="PF04678">
    <property type="entry name" value="MCU"/>
    <property type="match status" value="1"/>
</dbReference>
<comment type="catalytic activity">
    <reaction evidence="14">
        <text>Ca(2+)(in) = Ca(2+)(out)</text>
        <dbReference type="Rhea" id="RHEA:29671"/>
        <dbReference type="ChEBI" id="CHEBI:29108"/>
    </reaction>
</comment>
<name>A0ABR2X0C8_9FUNG</name>
<comment type="subunit">
    <text evidence="15">Homotetramer, assembles in a dimer or dimers configuration with two interfaces.</text>
</comment>
<evidence type="ECO:0000313" key="21">
    <source>
        <dbReference type="EMBL" id="KAK9767213.1"/>
    </source>
</evidence>
<keyword evidence="7" id="KW-0999">Mitochondrion inner membrane</keyword>
<proteinExistence type="inferred from homology"/>
<keyword evidence="9 19" id="KW-1133">Transmembrane helix</keyword>
<evidence type="ECO:0000256" key="13">
    <source>
        <dbReference type="ARBA" id="ARBA00023303"/>
    </source>
</evidence>
<evidence type="ECO:0000313" key="22">
    <source>
        <dbReference type="Proteomes" id="UP001479436"/>
    </source>
</evidence>
<evidence type="ECO:0000256" key="15">
    <source>
        <dbReference type="ARBA" id="ARBA00044966"/>
    </source>
</evidence>
<evidence type="ECO:0000259" key="20">
    <source>
        <dbReference type="Pfam" id="PF04678"/>
    </source>
</evidence>
<evidence type="ECO:0000256" key="5">
    <source>
        <dbReference type="ARBA" id="ARBA00022673"/>
    </source>
</evidence>
<evidence type="ECO:0000256" key="14">
    <source>
        <dbReference type="ARBA" id="ARBA00036634"/>
    </source>
</evidence>
<evidence type="ECO:0000256" key="10">
    <source>
        <dbReference type="ARBA" id="ARBA00023065"/>
    </source>
</evidence>
<gene>
    <name evidence="21" type="ORF">K7432_003138</name>
</gene>
<keyword evidence="11" id="KW-0496">Mitochondrion</keyword>
<evidence type="ECO:0000256" key="4">
    <source>
        <dbReference type="ARBA" id="ARBA00022568"/>
    </source>
</evidence>
<reference evidence="21 22" key="1">
    <citation type="submission" date="2023-04" db="EMBL/GenBank/DDBJ databases">
        <title>Genome of Basidiobolus ranarum AG-B5.</title>
        <authorList>
            <person name="Stajich J.E."/>
            <person name="Carter-House D."/>
            <person name="Gryganskyi A."/>
        </authorList>
    </citation>
    <scope>NUCLEOTIDE SEQUENCE [LARGE SCALE GENOMIC DNA]</scope>
    <source>
        <strain evidence="21 22">AG-B5</strain>
    </source>
</reference>
<evidence type="ECO:0000256" key="12">
    <source>
        <dbReference type="ARBA" id="ARBA00023136"/>
    </source>
</evidence>
<feature type="transmembrane region" description="Helical" evidence="19">
    <location>
        <begin position="241"/>
        <end position="264"/>
    </location>
</feature>
<dbReference type="Proteomes" id="UP001479436">
    <property type="component" value="Unassembled WGS sequence"/>
</dbReference>
<feature type="transmembrane region" description="Helical" evidence="19">
    <location>
        <begin position="276"/>
        <end position="294"/>
    </location>
</feature>
<feature type="coiled-coil region" evidence="18">
    <location>
        <begin position="320"/>
        <end position="347"/>
    </location>
</feature>
<dbReference type="InterPro" id="IPR006769">
    <property type="entry name" value="MCU_C"/>
</dbReference>
<evidence type="ECO:0000256" key="9">
    <source>
        <dbReference type="ARBA" id="ARBA00022989"/>
    </source>
</evidence>
<keyword evidence="10" id="KW-0406">Ion transport</keyword>
<evidence type="ECO:0000256" key="17">
    <source>
        <dbReference type="ARBA" id="ARBA00045938"/>
    </source>
</evidence>
<evidence type="ECO:0000256" key="1">
    <source>
        <dbReference type="ARBA" id="ARBA00004448"/>
    </source>
</evidence>
<evidence type="ECO:0000256" key="2">
    <source>
        <dbReference type="ARBA" id="ARBA00005653"/>
    </source>
</evidence>
<dbReference type="EMBL" id="JASJQH010000092">
    <property type="protein sequence ID" value="KAK9767213.1"/>
    <property type="molecule type" value="Genomic_DNA"/>
</dbReference>
<accession>A0ABR2X0C8</accession>
<keyword evidence="4" id="KW-0109">Calcium transport</keyword>
<evidence type="ECO:0000256" key="8">
    <source>
        <dbReference type="ARBA" id="ARBA00022837"/>
    </source>
</evidence>
<dbReference type="PANTHER" id="PTHR13462:SF10">
    <property type="entry name" value="CALCIUM UNIPORTER PROTEIN, MITOCHONDRIAL"/>
    <property type="match status" value="1"/>
</dbReference>
<comment type="subcellular location">
    <subcellularLocation>
        <location evidence="1">Mitochondrion inner membrane</location>
        <topology evidence="1">Multi-pass membrane protein</topology>
    </subcellularLocation>
</comment>
<keyword evidence="5" id="KW-0107">Calcium channel</keyword>
<keyword evidence="22" id="KW-1185">Reference proteome</keyword>
<organism evidence="21 22">
    <name type="scientific">Basidiobolus ranarum</name>
    <dbReference type="NCBI Taxonomy" id="34480"/>
    <lineage>
        <taxon>Eukaryota</taxon>
        <taxon>Fungi</taxon>
        <taxon>Fungi incertae sedis</taxon>
        <taxon>Zoopagomycota</taxon>
        <taxon>Entomophthoromycotina</taxon>
        <taxon>Basidiobolomycetes</taxon>
        <taxon>Basidiobolales</taxon>
        <taxon>Basidiobolaceae</taxon>
        <taxon>Basidiobolus</taxon>
    </lineage>
</organism>
<evidence type="ECO:0000256" key="6">
    <source>
        <dbReference type="ARBA" id="ARBA00022692"/>
    </source>
</evidence>